<dbReference type="EMBL" id="HACG01000860">
    <property type="protein sequence ID" value="CEK47725.1"/>
    <property type="molecule type" value="Transcribed_RNA"/>
</dbReference>
<feature type="compositionally biased region" description="Basic residues" evidence="1">
    <location>
        <begin position="1"/>
        <end position="11"/>
    </location>
</feature>
<organism evidence="2">
    <name type="scientific">Arion vulgaris</name>
    <dbReference type="NCBI Taxonomy" id="1028688"/>
    <lineage>
        <taxon>Eukaryota</taxon>
        <taxon>Metazoa</taxon>
        <taxon>Spiralia</taxon>
        <taxon>Lophotrochozoa</taxon>
        <taxon>Mollusca</taxon>
        <taxon>Gastropoda</taxon>
        <taxon>Heterobranchia</taxon>
        <taxon>Euthyneura</taxon>
        <taxon>Panpulmonata</taxon>
        <taxon>Eupulmonata</taxon>
        <taxon>Stylommatophora</taxon>
        <taxon>Helicina</taxon>
        <taxon>Arionoidea</taxon>
        <taxon>Arionidae</taxon>
        <taxon>Arion</taxon>
    </lineage>
</organism>
<proteinExistence type="predicted"/>
<dbReference type="AlphaFoldDB" id="A0A0B6XWP7"/>
<feature type="non-terminal residue" evidence="2">
    <location>
        <position position="1"/>
    </location>
</feature>
<protein>
    <submittedName>
        <fullName evidence="2">Uncharacterized protein</fullName>
    </submittedName>
</protein>
<evidence type="ECO:0000313" key="2">
    <source>
        <dbReference type="EMBL" id="CEK47725.1"/>
    </source>
</evidence>
<feature type="region of interest" description="Disordered" evidence="1">
    <location>
        <begin position="1"/>
        <end position="21"/>
    </location>
</feature>
<name>A0A0B6XWP7_9EUPU</name>
<sequence>KTKPQSKKKLSHSSTEPSEVFVQAQVKRKKKLKVKSGSELLNGKMKTEAKTTLASTLKENDPEFYDFLK</sequence>
<gene>
    <name evidence="2" type="primary">ORF2081</name>
</gene>
<accession>A0A0B6XWP7</accession>
<feature type="non-terminal residue" evidence="2">
    <location>
        <position position="69"/>
    </location>
</feature>
<reference evidence="2" key="1">
    <citation type="submission" date="2014-12" db="EMBL/GenBank/DDBJ databases">
        <title>Insight into the proteome of Arion vulgaris.</title>
        <authorList>
            <person name="Aradska J."/>
            <person name="Bulat T."/>
            <person name="Smidak R."/>
            <person name="Sarate P."/>
            <person name="Gangsoo J."/>
            <person name="Sialana F."/>
            <person name="Bilban M."/>
            <person name="Lubec G."/>
        </authorList>
    </citation>
    <scope>NUCLEOTIDE SEQUENCE</scope>
    <source>
        <tissue evidence="2">Skin</tissue>
    </source>
</reference>
<evidence type="ECO:0000256" key="1">
    <source>
        <dbReference type="SAM" id="MobiDB-lite"/>
    </source>
</evidence>